<dbReference type="InterPro" id="IPR000594">
    <property type="entry name" value="ThiF_NAD_FAD-bd"/>
</dbReference>
<dbReference type="InterPro" id="IPR035985">
    <property type="entry name" value="Ubiquitin-activating_enz"/>
</dbReference>
<dbReference type="HOGENOM" id="CLU_013325_4_1_12"/>
<dbReference type="eggNOG" id="COG1179">
    <property type="taxonomic scope" value="Bacteria"/>
</dbReference>
<gene>
    <name evidence="2" type="ordered locus">Spica_2077</name>
</gene>
<dbReference type="CDD" id="cd00755">
    <property type="entry name" value="YgdL_like"/>
    <property type="match status" value="1"/>
</dbReference>
<dbReference type="GO" id="GO:0061503">
    <property type="term" value="F:tRNA threonylcarbamoyladenosine dehydratase"/>
    <property type="evidence" value="ECO:0007669"/>
    <property type="project" value="TreeGrafter"/>
</dbReference>
<dbReference type="EMBL" id="CP002868">
    <property type="protein sequence ID" value="AEJ20204.1"/>
    <property type="molecule type" value="Genomic_DNA"/>
</dbReference>
<dbReference type="KEGG" id="scd:Spica_2077"/>
<protein>
    <submittedName>
        <fullName evidence="2">UBA/THIF-type NAD/FAD binding protein</fullName>
    </submittedName>
</protein>
<dbReference type="PANTHER" id="PTHR43267:SF1">
    <property type="entry name" value="TRNA THREONYLCARBAMOYLADENOSINE DEHYDRATASE"/>
    <property type="match status" value="1"/>
</dbReference>
<dbReference type="SUPFAM" id="SSF69572">
    <property type="entry name" value="Activating enzymes of the ubiquitin-like proteins"/>
    <property type="match status" value="1"/>
</dbReference>
<dbReference type="InterPro" id="IPR045886">
    <property type="entry name" value="ThiF/MoeB/HesA"/>
</dbReference>
<feature type="domain" description="THIF-type NAD/FAD binding fold" evidence="1">
    <location>
        <begin position="10"/>
        <end position="167"/>
    </location>
</feature>
<dbReference type="Proteomes" id="UP000000503">
    <property type="component" value="Chromosome"/>
</dbReference>
<dbReference type="AlphaFoldDB" id="F8EZI1"/>
<dbReference type="OrthoDB" id="9804150at2"/>
<accession>F8EZI1</accession>
<dbReference type="FunFam" id="3.40.50.720:FF:000141">
    <property type="entry name" value="tRNA threonylcarbamoyladenosine dehydratase"/>
    <property type="match status" value="1"/>
</dbReference>
<keyword evidence="3" id="KW-1185">Reference proteome</keyword>
<dbReference type="Gene3D" id="3.40.50.720">
    <property type="entry name" value="NAD(P)-binding Rossmann-like Domain"/>
    <property type="match status" value="1"/>
</dbReference>
<name>F8EZI1_GRAC1</name>
<dbReference type="Pfam" id="PF00899">
    <property type="entry name" value="ThiF"/>
    <property type="match status" value="1"/>
</dbReference>
<dbReference type="GO" id="GO:0008641">
    <property type="term" value="F:ubiquitin-like modifier activating enzyme activity"/>
    <property type="evidence" value="ECO:0007669"/>
    <property type="project" value="InterPro"/>
</dbReference>
<organism evidence="2 3">
    <name type="scientific">Gracilinema caldarium (strain ATCC 51460 / DSM 7334 / H1)</name>
    <name type="common">Treponema caldarium</name>
    <dbReference type="NCBI Taxonomy" id="744872"/>
    <lineage>
        <taxon>Bacteria</taxon>
        <taxon>Pseudomonadati</taxon>
        <taxon>Spirochaetota</taxon>
        <taxon>Spirochaetia</taxon>
        <taxon>Spirochaetales</taxon>
        <taxon>Breznakiellaceae</taxon>
        <taxon>Gracilinema</taxon>
    </lineage>
</organism>
<evidence type="ECO:0000313" key="2">
    <source>
        <dbReference type="EMBL" id="AEJ20204.1"/>
    </source>
</evidence>
<evidence type="ECO:0000313" key="3">
    <source>
        <dbReference type="Proteomes" id="UP000000503"/>
    </source>
</evidence>
<dbReference type="STRING" id="744872.Spica_2077"/>
<reference evidence="3" key="1">
    <citation type="journal article" date="2013" name="Stand. Genomic Sci.">
        <title>Genome sequence of the thermophilic fresh-water bacterium Spirochaeta caldaria type strain (H1(T)), reclassification of Spirochaeta caldaria, Spirochaeta stenostrepta, and Spirochaeta zuelzerae in the genus Treponema as Treponema caldaria comb. nov., Treponema stenostrepta comb. nov., and Treponema zuelzerae comb. nov., and emendation of the genus Treponema.</title>
        <authorList>
            <person name="Abt B."/>
            <person name="Goker M."/>
            <person name="Scheuner C."/>
            <person name="Han C."/>
            <person name="Lu M."/>
            <person name="Misra M."/>
            <person name="Lapidus A."/>
            <person name="Nolan M."/>
            <person name="Lucas S."/>
            <person name="Hammon N."/>
            <person name="Deshpande S."/>
            <person name="Cheng J.F."/>
            <person name="Tapia R."/>
            <person name="Goodwin L.A."/>
            <person name="Pitluck S."/>
            <person name="Liolios K."/>
            <person name="Pagani I."/>
            <person name="Ivanova N."/>
            <person name="Mavromatis K."/>
            <person name="Mikhailova N."/>
            <person name="Huntemann M."/>
            <person name="Pati A."/>
            <person name="Chen A."/>
            <person name="Palaniappan K."/>
            <person name="Land M."/>
            <person name="Hauser L."/>
            <person name="Jeffries C.D."/>
            <person name="Rohde M."/>
            <person name="Spring S."/>
            <person name="Gronow S."/>
            <person name="Detter J.C."/>
            <person name="Bristow J."/>
            <person name="Eisen J.A."/>
            <person name="Markowitz V."/>
            <person name="Hugenholtz P."/>
            <person name="Kyrpides N.C."/>
            <person name="Woyke T."/>
            <person name="Klenk H.P."/>
        </authorList>
    </citation>
    <scope>NUCLEOTIDE SEQUENCE</scope>
    <source>
        <strain evidence="3">ATCC 51460 / DSM 7334 / H1</strain>
    </source>
</reference>
<dbReference type="PANTHER" id="PTHR43267">
    <property type="entry name" value="TRNA THREONYLCARBAMOYLADENOSINE DEHYDRATASE"/>
    <property type="match status" value="1"/>
</dbReference>
<proteinExistence type="predicted"/>
<evidence type="ECO:0000259" key="1">
    <source>
        <dbReference type="Pfam" id="PF00899"/>
    </source>
</evidence>
<dbReference type="GO" id="GO:0061504">
    <property type="term" value="P:cyclic threonylcarbamoyladenosine biosynthetic process"/>
    <property type="evidence" value="ECO:0007669"/>
    <property type="project" value="TreeGrafter"/>
</dbReference>
<sequence>MVHQFMRTELILGSEALQVLKESRVAVFGLGGVGGMAAEALARSGVGRLLLVDFDVVSITNLNRQVIALHSTIGKPKAQVMQERILDINPQAQVEARQETYTPARAESFFSSPIDYVVDAIDMVSAKIDLILRSQARGIPIISSMGTGNKLDPSKLEVADIYETSTCPLARVLRRELKKRGVRSLTVVYSRESPVVLQNGERAFTETDNPGKHLPGSTAFVPPAAGLLIASWVVRDLVHRRVNKDFGLS</sequence>